<dbReference type="SUPFAM" id="SSF159664">
    <property type="entry name" value="CobE/GbiG C-terminal domain-like"/>
    <property type="match status" value="1"/>
</dbReference>
<evidence type="ECO:0000313" key="3">
    <source>
        <dbReference type="Proteomes" id="UP000217895"/>
    </source>
</evidence>
<dbReference type="Proteomes" id="UP000217895">
    <property type="component" value="Chromosome"/>
</dbReference>
<keyword evidence="3" id="KW-1185">Reference proteome</keyword>
<sequence length="144" mass="15833">MRIRTQELFDNWLNLKQSSLCLWIGIGCRRGATKLIIQTAIDQVLDLYQLEHRTIAGIATLDRKSDEIGLVEYCRDHALSLRCFSADRLSTIAVPNPSVQVAMTTHTPSVAEAAAMCAAQTQILIVPKQVIQGVTIAIAESSLQ</sequence>
<reference evidence="2 3" key="1">
    <citation type="submission" date="2017-06" db="EMBL/GenBank/DDBJ databases">
        <title>Genome sequencing of cyanobaciteial culture collection at National Institute for Environmental Studies (NIES).</title>
        <authorList>
            <person name="Hirose Y."/>
            <person name="Shimura Y."/>
            <person name="Fujisawa T."/>
            <person name="Nakamura Y."/>
            <person name="Kawachi M."/>
        </authorList>
    </citation>
    <scope>NUCLEOTIDE SEQUENCE [LARGE SCALE GENOMIC DNA]</scope>
    <source>
        <strain evidence="2 3">NIES-2135</strain>
    </source>
</reference>
<dbReference type="PANTHER" id="PTHR47036">
    <property type="entry name" value="COBALT-FACTOR III C(17)-METHYLTRANSFERASE-RELATED"/>
    <property type="match status" value="1"/>
</dbReference>
<keyword evidence="2" id="KW-0489">Methyltransferase</keyword>
<keyword evidence="2" id="KW-0808">Transferase</keyword>
<dbReference type="InterPro" id="IPR002750">
    <property type="entry name" value="CobE/GbiG_C"/>
</dbReference>
<accession>A0A1Z4JGP4</accession>
<dbReference type="GO" id="GO:0032259">
    <property type="term" value="P:methylation"/>
    <property type="evidence" value="ECO:0007669"/>
    <property type="project" value="UniProtKB-KW"/>
</dbReference>
<dbReference type="PROSITE" id="PS51257">
    <property type="entry name" value="PROKAR_LIPOPROTEIN"/>
    <property type="match status" value="1"/>
</dbReference>
<dbReference type="InterPro" id="IPR051810">
    <property type="entry name" value="Precorrin_MeTrfase"/>
</dbReference>
<dbReference type="AlphaFoldDB" id="A0A1Z4JGP4"/>
<name>A0A1Z4JGP4_LEPBY</name>
<organism evidence="2 3">
    <name type="scientific">Leptolyngbya boryana NIES-2135</name>
    <dbReference type="NCBI Taxonomy" id="1973484"/>
    <lineage>
        <taxon>Bacteria</taxon>
        <taxon>Bacillati</taxon>
        <taxon>Cyanobacteriota</taxon>
        <taxon>Cyanophyceae</taxon>
        <taxon>Leptolyngbyales</taxon>
        <taxon>Leptolyngbyaceae</taxon>
        <taxon>Leptolyngbya group</taxon>
        <taxon>Leptolyngbya</taxon>
    </lineage>
</organism>
<dbReference type="InterPro" id="IPR036518">
    <property type="entry name" value="CobE/GbiG_C_sf"/>
</dbReference>
<gene>
    <name evidence="2" type="ORF">NIES2135_27620</name>
</gene>
<dbReference type="PANTHER" id="PTHR47036:SF1">
    <property type="entry name" value="COBALT-FACTOR III C(17)-METHYLTRANSFERASE-RELATED"/>
    <property type="match status" value="1"/>
</dbReference>
<protein>
    <submittedName>
        <fullName evidence="2">Precorrin-3B C(17)-methyltransferase</fullName>
    </submittedName>
</protein>
<dbReference type="EMBL" id="AP018203">
    <property type="protein sequence ID" value="BAY55935.1"/>
    <property type="molecule type" value="Genomic_DNA"/>
</dbReference>
<dbReference type="Gene3D" id="3.30.420.180">
    <property type="entry name" value="CobE/GbiG C-terminal domain"/>
    <property type="match status" value="1"/>
</dbReference>
<dbReference type="GO" id="GO:0008168">
    <property type="term" value="F:methyltransferase activity"/>
    <property type="evidence" value="ECO:0007669"/>
    <property type="project" value="UniProtKB-KW"/>
</dbReference>
<proteinExistence type="predicted"/>
<feature type="domain" description="CobE/GbiG C-terminal" evidence="1">
    <location>
        <begin position="22"/>
        <end position="139"/>
    </location>
</feature>
<dbReference type="Pfam" id="PF01890">
    <property type="entry name" value="CbiG_C"/>
    <property type="match status" value="1"/>
</dbReference>
<evidence type="ECO:0000313" key="2">
    <source>
        <dbReference type="EMBL" id="BAY55935.1"/>
    </source>
</evidence>
<evidence type="ECO:0000259" key="1">
    <source>
        <dbReference type="Pfam" id="PF01890"/>
    </source>
</evidence>
<dbReference type="GO" id="GO:0009236">
    <property type="term" value="P:cobalamin biosynthetic process"/>
    <property type="evidence" value="ECO:0007669"/>
    <property type="project" value="InterPro"/>
</dbReference>